<feature type="region of interest" description="Disordered" evidence="1">
    <location>
        <begin position="98"/>
        <end position="134"/>
    </location>
</feature>
<reference evidence="2" key="1">
    <citation type="submission" date="2020-08" db="EMBL/GenBank/DDBJ databases">
        <title>Multicomponent nature underlies the extraordinary mechanical properties of spider dragline silk.</title>
        <authorList>
            <person name="Kono N."/>
            <person name="Nakamura H."/>
            <person name="Mori M."/>
            <person name="Yoshida Y."/>
            <person name="Ohtoshi R."/>
            <person name="Malay A.D."/>
            <person name="Moran D.A.P."/>
            <person name="Tomita M."/>
            <person name="Numata K."/>
            <person name="Arakawa K."/>
        </authorList>
    </citation>
    <scope>NUCLEOTIDE SEQUENCE</scope>
</reference>
<sequence length="134" mass="15250">MLIPLNSNVHRLVYSLSAFGRKKLRNFDASNLPLCKGELLQQFLRANYVCTIWNNAPLKNPTTYQPDNNGWVLENDEYYFLNGLKGINYRYVSDSLKTQSETGGKGDINDNQATGWSSSDEENIDDNDENYGND</sequence>
<organism evidence="2 3">
    <name type="scientific">Trichonephila inaurata madagascariensis</name>
    <dbReference type="NCBI Taxonomy" id="2747483"/>
    <lineage>
        <taxon>Eukaryota</taxon>
        <taxon>Metazoa</taxon>
        <taxon>Ecdysozoa</taxon>
        <taxon>Arthropoda</taxon>
        <taxon>Chelicerata</taxon>
        <taxon>Arachnida</taxon>
        <taxon>Araneae</taxon>
        <taxon>Araneomorphae</taxon>
        <taxon>Entelegynae</taxon>
        <taxon>Araneoidea</taxon>
        <taxon>Nephilidae</taxon>
        <taxon>Trichonephila</taxon>
        <taxon>Trichonephila inaurata</taxon>
    </lineage>
</organism>
<gene>
    <name evidence="2" type="primary">EVAR_87359_1</name>
    <name evidence="2" type="ORF">TNIN_101021</name>
</gene>
<dbReference type="AlphaFoldDB" id="A0A8X6Y5Q8"/>
<protein>
    <submittedName>
        <fullName evidence="2">Uncharacterized protein</fullName>
    </submittedName>
</protein>
<comment type="caution">
    <text evidence="2">The sequence shown here is derived from an EMBL/GenBank/DDBJ whole genome shotgun (WGS) entry which is preliminary data.</text>
</comment>
<evidence type="ECO:0000313" key="3">
    <source>
        <dbReference type="Proteomes" id="UP000886998"/>
    </source>
</evidence>
<evidence type="ECO:0000313" key="2">
    <source>
        <dbReference type="EMBL" id="GFY66012.1"/>
    </source>
</evidence>
<keyword evidence="3" id="KW-1185">Reference proteome</keyword>
<dbReference type="EMBL" id="BMAV01015805">
    <property type="protein sequence ID" value="GFY66012.1"/>
    <property type="molecule type" value="Genomic_DNA"/>
</dbReference>
<feature type="compositionally biased region" description="Acidic residues" evidence="1">
    <location>
        <begin position="119"/>
        <end position="134"/>
    </location>
</feature>
<accession>A0A8X6Y5Q8</accession>
<name>A0A8X6Y5Q8_9ARAC</name>
<dbReference type="OrthoDB" id="6430887at2759"/>
<dbReference type="Proteomes" id="UP000886998">
    <property type="component" value="Unassembled WGS sequence"/>
</dbReference>
<proteinExistence type="predicted"/>
<evidence type="ECO:0000256" key="1">
    <source>
        <dbReference type="SAM" id="MobiDB-lite"/>
    </source>
</evidence>